<feature type="non-terminal residue" evidence="1">
    <location>
        <position position="1"/>
    </location>
</feature>
<sequence>MHNSEEEQMRPILESQRQQLANNSIRHKHTRVHVFLQIVEAFSNHGNYFHMRVDVVGKRVQSLDIYYKWRGHVAFSVYWVPLIMCFVNEKIVQLCENVNFVEIISMSQGEKKLICTQKKSTKKKVEHIVCGLMHALHIDTFKQVIYAYSYKTNNNHILIILNMIMTMICLNN</sequence>
<dbReference type="Proteomes" id="UP000257109">
    <property type="component" value="Unassembled WGS sequence"/>
</dbReference>
<protein>
    <submittedName>
        <fullName evidence="1">Uncharacterized protein</fullName>
    </submittedName>
</protein>
<dbReference type="AlphaFoldDB" id="A0A371H7B0"/>
<organism evidence="1 2">
    <name type="scientific">Mucuna pruriens</name>
    <name type="common">Velvet bean</name>
    <name type="synonym">Dolichos pruriens</name>
    <dbReference type="NCBI Taxonomy" id="157652"/>
    <lineage>
        <taxon>Eukaryota</taxon>
        <taxon>Viridiplantae</taxon>
        <taxon>Streptophyta</taxon>
        <taxon>Embryophyta</taxon>
        <taxon>Tracheophyta</taxon>
        <taxon>Spermatophyta</taxon>
        <taxon>Magnoliopsida</taxon>
        <taxon>eudicotyledons</taxon>
        <taxon>Gunneridae</taxon>
        <taxon>Pentapetalae</taxon>
        <taxon>rosids</taxon>
        <taxon>fabids</taxon>
        <taxon>Fabales</taxon>
        <taxon>Fabaceae</taxon>
        <taxon>Papilionoideae</taxon>
        <taxon>50 kb inversion clade</taxon>
        <taxon>NPAAA clade</taxon>
        <taxon>indigoferoid/millettioid clade</taxon>
        <taxon>Phaseoleae</taxon>
        <taxon>Mucuna</taxon>
    </lineage>
</organism>
<comment type="caution">
    <text evidence="1">The sequence shown here is derived from an EMBL/GenBank/DDBJ whole genome shotgun (WGS) entry which is preliminary data.</text>
</comment>
<reference evidence="1" key="1">
    <citation type="submission" date="2018-05" db="EMBL/GenBank/DDBJ databases">
        <title>Draft genome of Mucuna pruriens seed.</title>
        <authorList>
            <person name="Nnadi N.E."/>
            <person name="Vos R."/>
            <person name="Hasami M.H."/>
            <person name="Devisetty U.K."/>
            <person name="Aguiy J.C."/>
        </authorList>
    </citation>
    <scope>NUCLEOTIDE SEQUENCE [LARGE SCALE GENOMIC DNA]</scope>
    <source>
        <strain evidence="1">JCA_2017</strain>
    </source>
</reference>
<proteinExistence type="predicted"/>
<name>A0A371H7B0_MUCPR</name>
<gene>
    <name evidence="1" type="ORF">CR513_18495</name>
</gene>
<accession>A0A371H7B0</accession>
<evidence type="ECO:0000313" key="1">
    <source>
        <dbReference type="EMBL" id="RDX98573.1"/>
    </source>
</evidence>
<keyword evidence="2" id="KW-1185">Reference proteome</keyword>
<dbReference type="EMBL" id="QJKJ01003429">
    <property type="protein sequence ID" value="RDX98573.1"/>
    <property type="molecule type" value="Genomic_DNA"/>
</dbReference>
<evidence type="ECO:0000313" key="2">
    <source>
        <dbReference type="Proteomes" id="UP000257109"/>
    </source>
</evidence>